<dbReference type="InterPro" id="IPR050222">
    <property type="entry name" value="MATE_MdtK"/>
</dbReference>
<evidence type="ECO:0000256" key="2">
    <source>
        <dbReference type="ARBA" id="ARBA00004651"/>
    </source>
</evidence>
<evidence type="ECO:0000256" key="4">
    <source>
        <dbReference type="ARBA" id="ARBA00020268"/>
    </source>
</evidence>
<feature type="transmembrane region" description="Helical" evidence="13">
    <location>
        <begin position="49"/>
        <end position="75"/>
    </location>
</feature>
<dbReference type="PANTHER" id="PTHR43298">
    <property type="entry name" value="MULTIDRUG RESISTANCE PROTEIN NORM-RELATED"/>
    <property type="match status" value="1"/>
</dbReference>
<dbReference type="InterPro" id="IPR002528">
    <property type="entry name" value="MATE_fam"/>
</dbReference>
<evidence type="ECO:0000256" key="6">
    <source>
        <dbReference type="ARBA" id="ARBA00022449"/>
    </source>
</evidence>
<comment type="similarity">
    <text evidence="3">Belongs to the multi antimicrobial extrusion (MATE) (TC 2.A.66.1) family.</text>
</comment>
<dbReference type="PANTHER" id="PTHR43298:SF2">
    <property type="entry name" value="FMN_FAD EXPORTER YEEO-RELATED"/>
    <property type="match status" value="1"/>
</dbReference>
<feature type="transmembrane region" description="Helical" evidence="13">
    <location>
        <begin position="141"/>
        <end position="161"/>
    </location>
</feature>
<feature type="transmembrane region" description="Helical" evidence="13">
    <location>
        <begin position="321"/>
        <end position="339"/>
    </location>
</feature>
<comment type="function">
    <text evidence="1">Multidrug efflux pump.</text>
</comment>
<keyword evidence="8 13" id="KW-0812">Transmembrane</keyword>
<dbReference type="Pfam" id="PF01554">
    <property type="entry name" value="MatE"/>
    <property type="match status" value="2"/>
</dbReference>
<protein>
    <recommendedName>
        <fullName evidence="4">Probable multidrug resistance protein NorM</fullName>
    </recommendedName>
    <alternativeName>
        <fullName evidence="12">Multidrug-efflux transporter</fullName>
    </alternativeName>
</protein>
<name>A0ABT9UXU7_9FIRM</name>
<keyword evidence="15" id="KW-1185">Reference proteome</keyword>
<gene>
    <name evidence="14" type="ORF">J2S18_003119</name>
</gene>
<feature type="transmembrane region" description="Helical" evidence="13">
    <location>
        <begin position="168"/>
        <end position="189"/>
    </location>
</feature>
<organism evidence="14 15">
    <name type="scientific">Eubacterium multiforme</name>
    <dbReference type="NCBI Taxonomy" id="83339"/>
    <lineage>
        <taxon>Bacteria</taxon>
        <taxon>Bacillati</taxon>
        <taxon>Bacillota</taxon>
        <taxon>Clostridia</taxon>
        <taxon>Eubacteriales</taxon>
        <taxon>Eubacteriaceae</taxon>
        <taxon>Eubacterium</taxon>
    </lineage>
</organism>
<evidence type="ECO:0000256" key="13">
    <source>
        <dbReference type="SAM" id="Phobius"/>
    </source>
</evidence>
<keyword evidence="9 13" id="KW-1133">Transmembrane helix</keyword>
<keyword evidence="10" id="KW-0406">Ion transport</keyword>
<keyword evidence="11 13" id="KW-0472">Membrane</keyword>
<evidence type="ECO:0000256" key="11">
    <source>
        <dbReference type="ARBA" id="ARBA00023136"/>
    </source>
</evidence>
<keyword evidence="6" id="KW-0050">Antiport</keyword>
<evidence type="ECO:0000256" key="8">
    <source>
        <dbReference type="ARBA" id="ARBA00022692"/>
    </source>
</evidence>
<sequence length="445" mass="49659">MIIKNLINKFNNLEYKKINNIAIPLMLNNVSSMIIGLCDEAMIGRVSLIGFAAVSIIVTTVNSITGVLGSISVGFNIIGSRCRGENNYGKLKNNFILNIFISILIGLIFFLGALRFGSFFIEKLYGLKGEILVQAVEYFNIFSLSLGLNMILFTFSSYFKIINKTKNILYGNIVASVSNVFFDYIFIFGKFGFPKLGIKGNAIGSILALVLNVLIYIVFIRKDGILKISNIKILENFKETIKISLPIIGQEILESTLIVIAINSILARLGVIEVSVYNLLLSIVGIASMPIYSYSQASLTIIAEDLGANNTSGIKITPKKCLVFAAIFYLTLSIVFLVFREYVPYIITDNRELVKNSITYMPAVFSVNLFFIPLTIYKYSLQGIGDVNWVFFASIIINFIGLGFIILFTEGLKLGLYGVYIGMALNYMIISIAFYFRYKKCLIRK</sequence>
<evidence type="ECO:0000256" key="9">
    <source>
        <dbReference type="ARBA" id="ARBA00022989"/>
    </source>
</evidence>
<evidence type="ECO:0000256" key="1">
    <source>
        <dbReference type="ARBA" id="ARBA00003408"/>
    </source>
</evidence>
<keyword evidence="7" id="KW-1003">Cell membrane</keyword>
<proteinExistence type="inferred from homology"/>
<evidence type="ECO:0000313" key="15">
    <source>
        <dbReference type="Proteomes" id="UP001228504"/>
    </source>
</evidence>
<dbReference type="NCBIfam" id="TIGR00797">
    <property type="entry name" value="matE"/>
    <property type="match status" value="1"/>
</dbReference>
<dbReference type="Proteomes" id="UP001228504">
    <property type="component" value="Unassembled WGS sequence"/>
</dbReference>
<feature type="transmembrane region" description="Helical" evidence="13">
    <location>
        <begin position="389"/>
        <end position="408"/>
    </location>
</feature>
<keyword evidence="5" id="KW-0813">Transport</keyword>
<dbReference type="InterPro" id="IPR048279">
    <property type="entry name" value="MdtK-like"/>
</dbReference>
<feature type="transmembrane region" description="Helical" evidence="13">
    <location>
        <begin position="95"/>
        <end position="121"/>
    </location>
</feature>
<dbReference type="PIRSF" id="PIRSF006603">
    <property type="entry name" value="DinF"/>
    <property type="match status" value="1"/>
</dbReference>
<feature type="transmembrane region" description="Helical" evidence="13">
    <location>
        <begin position="359"/>
        <end position="377"/>
    </location>
</feature>
<feature type="transmembrane region" description="Helical" evidence="13">
    <location>
        <begin position="414"/>
        <end position="436"/>
    </location>
</feature>
<dbReference type="RefSeq" id="WP_307488136.1">
    <property type="nucleotide sequence ID" value="NZ_JAUSUF010000019.1"/>
</dbReference>
<feature type="transmembrane region" description="Helical" evidence="13">
    <location>
        <begin position="201"/>
        <end position="220"/>
    </location>
</feature>
<evidence type="ECO:0000313" key="14">
    <source>
        <dbReference type="EMBL" id="MDQ0151142.1"/>
    </source>
</evidence>
<feature type="transmembrane region" description="Helical" evidence="13">
    <location>
        <begin position="21"/>
        <end position="43"/>
    </location>
</feature>
<evidence type="ECO:0000256" key="3">
    <source>
        <dbReference type="ARBA" id="ARBA00010199"/>
    </source>
</evidence>
<reference evidence="14 15" key="1">
    <citation type="submission" date="2023-07" db="EMBL/GenBank/DDBJ databases">
        <title>Genomic Encyclopedia of Type Strains, Phase IV (KMG-IV): sequencing the most valuable type-strain genomes for metagenomic binning, comparative biology and taxonomic classification.</title>
        <authorList>
            <person name="Goeker M."/>
        </authorList>
    </citation>
    <scope>NUCLEOTIDE SEQUENCE [LARGE SCALE GENOMIC DNA]</scope>
    <source>
        <strain evidence="14 15">DSM 20694</strain>
    </source>
</reference>
<evidence type="ECO:0000256" key="5">
    <source>
        <dbReference type="ARBA" id="ARBA00022448"/>
    </source>
</evidence>
<comment type="subcellular location">
    <subcellularLocation>
        <location evidence="2">Cell membrane</location>
        <topology evidence="2">Multi-pass membrane protein</topology>
    </subcellularLocation>
</comment>
<dbReference type="EMBL" id="JAUSUF010000019">
    <property type="protein sequence ID" value="MDQ0151142.1"/>
    <property type="molecule type" value="Genomic_DNA"/>
</dbReference>
<evidence type="ECO:0000256" key="7">
    <source>
        <dbReference type="ARBA" id="ARBA00022475"/>
    </source>
</evidence>
<accession>A0ABT9UXU7</accession>
<evidence type="ECO:0000256" key="10">
    <source>
        <dbReference type="ARBA" id="ARBA00023065"/>
    </source>
</evidence>
<comment type="caution">
    <text evidence="14">The sequence shown here is derived from an EMBL/GenBank/DDBJ whole genome shotgun (WGS) entry which is preliminary data.</text>
</comment>
<evidence type="ECO:0000256" key="12">
    <source>
        <dbReference type="ARBA" id="ARBA00031636"/>
    </source>
</evidence>